<evidence type="ECO:0000256" key="5">
    <source>
        <dbReference type="ARBA" id="ARBA00023277"/>
    </source>
</evidence>
<dbReference type="PANTHER" id="PTHR30246:SF1">
    <property type="entry name" value="2-DEHYDRO-3-DEOXY-6-PHOSPHOGALACTONATE ALDOLASE-RELATED"/>
    <property type="match status" value="1"/>
</dbReference>
<dbReference type="KEGG" id="huw:FPZ11_08785"/>
<dbReference type="Pfam" id="PF01081">
    <property type="entry name" value="Aldolase"/>
    <property type="match status" value="1"/>
</dbReference>
<dbReference type="AlphaFoldDB" id="A0A5B8M5U2"/>
<dbReference type="OrthoDB" id="9805177at2"/>
<accession>A0A5B8M5U2</accession>
<dbReference type="RefSeq" id="WP_146320106.1">
    <property type="nucleotide sequence ID" value="NZ_CP042305.1"/>
</dbReference>
<organism evidence="6 7">
    <name type="scientific">Humibacter ginsenosidimutans</name>
    <dbReference type="NCBI Taxonomy" id="2599293"/>
    <lineage>
        <taxon>Bacteria</taxon>
        <taxon>Bacillati</taxon>
        <taxon>Actinomycetota</taxon>
        <taxon>Actinomycetes</taxon>
        <taxon>Micrococcales</taxon>
        <taxon>Microbacteriaceae</taxon>
        <taxon>Humibacter</taxon>
    </lineage>
</organism>
<dbReference type="EMBL" id="CP042305">
    <property type="protein sequence ID" value="QDZ14840.1"/>
    <property type="molecule type" value="Genomic_DNA"/>
</dbReference>
<evidence type="ECO:0000313" key="6">
    <source>
        <dbReference type="EMBL" id="QDZ14840.1"/>
    </source>
</evidence>
<dbReference type="GO" id="GO:0016829">
    <property type="term" value="F:lyase activity"/>
    <property type="evidence" value="ECO:0007669"/>
    <property type="project" value="UniProtKB-KW"/>
</dbReference>
<comment type="pathway">
    <text evidence="1">Carbohydrate acid metabolism.</text>
</comment>
<dbReference type="InterPro" id="IPR013785">
    <property type="entry name" value="Aldolase_TIM"/>
</dbReference>
<evidence type="ECO:0000313" key="7">
    <source>
        <dbReference type="Proteomes" id="UP000320216"/>
    </source>
</evidence>
<reference evidence="6 7" key="1">
    <citation type="submission" date="2019-07" db="EMBL/GenBank/DDBJ databases">
        <title>Full genome sequence of Humibacter sp. WJ7-1.</title>
        <authorList>
            <person name="Im W.-T."/>
        </authorList>
    </citation>
    <scope>NUCLEOTIDE SEQUENCE [LARGE SCALE GENOMIC DNA]</scope>
    <source>
        <strain evidence="6 7">WJ7-1</strain>
    </source>
</reference>
<dbReference type="Proteomes" id="UP000320216">
    <property type="component" value="Chromosome"/>
</dbReference>
<dbReference type="NCBIfam" id="TIGR01182">
    <property type="entry name" value="eda"/>
    <property type="match status" value="1"/>
</dbReference>
<proteinExistence type="inferred from homology"/>
<keyword evidence="4" id="KW-0456">Lyase</keyword>
<protein>
    <submittedName>
        <fullName evidence="6">Bifunctional 4-hydroxy-2-oxoglutarate aldolase/2-dehydro-3-deoxy-phosphogluconate aldolase</fullName>
    </submittedName>
</protein>
<comment type="subunit">
    <text evidence="3">Homotrimer.</text>
</comment>
<sequence length="207" mass="21106">MAAIDIIGEDRAMALIRASVIPDAAALADTLVAGGIHAIEFTFTTPDVERHIERALSSDSGALIGAGSVLTPAQARSALDAGAQFIATPGLSPQVAQIAAEASVPLMMGAFTPSEIMQALAQGVWAVKVFPAQTAGPEHFEHLLGPMPMAKLIASGGIVAENARSFLDAGAYAVTAGSSVVPAESLAESDWTDIRDRAAAFTAALRG</sequence>
<evidence type="ECO:0000256" key="3">
    <source>
        <dbReference type="ARBA" id="ARBA00011233"/>
    </source>
</evidence>
<evidence type="ECO:0000256" key="1">
    <source>
        <dbReference type="ARBA" id="ARBA00004761"/>
    </source>
</evidence>
<evidence type="ECO:0000256" key="2">
    <source>
        <dbReference type="ARBA" id="ARBA00006906"/>
    </source>
</evidence>
<dbReference type="SUPFAM" id="SSF51569">
    <property type="entry name" value="Aldolase"/>
    <property type="match status" value="1"/>
</dbReference>
<dbReference type="CDD" id="cd00452">
    <property type="entry name" value="KDPG_aldolase"/>
    <property type="match status" value="1"/>
</dbReference>
<name>A0A5B8M5U2_9MICO</name>
<dbReference type="InterPro" id="IPR000887">
    <property type="entry name" value="Aldlse_KDPG_KHG"/>
</dbReference>
<comment type="similarity">
    <text evidence="2">Belongs to the KHG/KDPG aldolase family.</text>
</comment>
<gene>
    <name evidence="6" type="ORF">FPZ11_08785</name>
</gene>
<dbReference type="Gene3D" id="3.20.20.70">
    <property type="entry name" value="Aldolase class I"/>
    <property type="match status" value="1"/>
</dbReference>
<keyword evidence="5" id="KW-0119">Carbohydrate metabolism</keyword>
<evidence type="ECO:0000256" key="4">
    <source>
        <dbReference type="ARBA" id="ARBA00023239"/>
    </source>
</evidence>
<keyword evidence="7" id="KW-1185">Reference proteome</keyword>
<dbReference type="PANTHER" id="PTHR30246">
    <property type="entry name" value="2-KETO-3-DEOXY-6-PHOSPHOGLUCONATE ALDOLASE"/>
    <property type="match status" value="1"/>
</dbReference>